<dbReference type="PROSITE" id="PS00138">
    <property type="entry name" value="SUBTILASE_SER"/>
    <property type="match status" value="1"/>
</dbReference>
<proteinExistence type="inferred from homology"/>
<dbReference type="PRINTS" id="PR00723">
    <property type="entry name" value="SUBTILISIN"/>
</dbReference>
<evidence type="ECO:0000313" key="11">
    <source>
        <dbReference type="Proteomes" id="UP000293300"/>
    </source>
</evidence>
<dbReference type="Gene3D" id="3.40.50.200">
    <property type="entry name" value="Peptidase S8/S53 domain"/>
    <property type="match status" value="1"/>
</dbReference>
<feature type="domain" description="Fibronectin type-III" evidence="8">
    <location>
        <begin position="665"/>
        <end position="756"/>
    </location>
</feature>
<keyword evidence="4 6" id="KW-0378">Hydrolase</keyword>
<evidence type="ECO:0000256" key="6">
    <source>
        <dbReference type="PROSITE-ProRule" id="PRU01240"/>
    </source>
</evidence>
<dbReference type="InterPro" id="IPR000209">
    <property type="entry name" value="Peptidase_S8/S53_dom"/>
</dbReference>
<evidence type="ECO:0000313" key="10">
    <source>
        <dbReference type="EMBL" id="TBX71296.1"/>
    </source>
</evidence>
<feature type="region of interest" description="Disordered" evidence="7">
    <location>
        <begin position="316"/>
        <end position="351"/>
    </location>
</feature>
<dbReference type="Pfam" id="PF01483">
    <property type="entry name" value="P_proprotein"/>
    <property type="match status" value="1"/>
</dbReference>
<comment type="caution">
    <text evidence="10">The sequence shown here is derived from an EMBL/GenBank/DDBJ whole genome shotgun (WGS) entry which is preliminary data.</text>
</comment>
<comment type="similarity">
    <text evidence="1 6">Belongs to the peptidase S8 family.</text>
</comment>
<evidence type="ECO:0000256" key="3">
    <source>
        <dbReference type="ARBA" id="ARBA00022729"/>
    </source>
</evidence>
<dbReference type="AlphaFoldDB" id="A0A4Q9Z725"/>
<dbReference type="GO" id="GO:0006508">
    <property type="term" value="P:proteolysis"/>
    <property type="evidence" value="ECO:0007669"/>
    <property type="project" value="UniProtKB-KW"/>
</dbReference>
<dbReference type="InterPro" id="IPR015500">
    <property type="entry name" value="Peptidase_S8_subtilisin-rel"/>
</dbReference>
<dbReference type="InterPro" id="IPR013783">
    <property type="entry name" value="Ig-like_fold"/>
</dbReference>
<protein>
    <submittedName>
        <fullName evidence="10">T9SS type A sorting domain-containing protein</fullName>
    </submittedName>
</protein>
<evidence type="ECO:0000256" key="4">
    <source>
        <dbReference type="ARBA" id="ARBA00022801"/>
    </source>
</evidence>
<evidence type="ECO:0000256" key="2">
    <source>
        <dbReference type="ARBA" id="ARBA00022670"/>
    </source>
</evidence>
<dbReference type="SUPFAM" id="SSF49785">
    <property type="entry name" value="Galactose-binding domain-like"/>
    <property type="match status" value="2"/>
</dbReference>
<sequence>MIYIFAHFKTNTTQMKKNNLLFFLFFVFPLSIIAQNETDIKKIVSSYDLDKIKEREAFFKKKEDTEKQKAIVYARNHNLPIRKINEDGSISELMKVTPNGFPIYYATDNANAAKSTRANHLNTGGSLGLDLNGQGMTARVWDGGTVRASHTLFSGRVSVVDQPSSTSYVVHSTHVTGTIMASNAAAATKGMAYQASARTFEWTNDLSEVMSEVQQGMLISNHSYGTPVTSNSTTLPAWYIGAYTSDARDWDEAAYLSPYYLMVASAGNDGTNNNNANPIAFGYDKLTTNKVCKNNLVVANAQDAVVATNGNLTSVAINSSSSQGPTDDMRIKPDITGNGTSVTSTSSESNTATATLTGTSMASPNVAGTLLLLQQHYKNLTNSFMRSATLKGLACHTADDSGMVGPDPIFGWGLLNAKKAAETLTGNGLTSWVSEENLTQGQTYTMTVKSDGTTPLMASVTWTDVPGNPIMDDLTENDPTPRLVNDLDIRITKDNTTYYPWRLDIDPSSPAVRDGDNNVDNVELVKIDNPSAGIYTISITHKGTLVGGNQNYSLVVTGISSTFSLTSTTPDLTVCSDQTAAYTFTYKQTGSGTTTFSAEGLPAGATASFNNNSLNANGTVTMTISGLTNVAPGDYYIGIKGTSATETETRFKKLRIYSSAFQNVVLTSPTNSQNGLSTTVNLKWDNQSNAESYTVQVSTLANFSSMDINETVTTNQFTVTGLNQQTRYYWRVIPSNRCGNATATTAAIYSFDTGVVVCGSSSFSATNFSNAAISSSADSSASVPITITGGYTIGDLNVRMNITHTYVEDMTISLIGPASIGSPKIILLKEPCGDNDNINCTMDDSGGVPTCSGNPSISGSIAPYDSLSSLNTLPADGVWTLSVVDPYNGDGGTINSFAIDLCYVLPANLSTTANVLANVTIYPNPTKGIINISLPEMNDKTVLTLHDIQGRAILSKTTDNLNEVLNIENLQEGVYLLSLENGTDKTTKKVILNK</sequence>
<evidence type="ECO:0000256" key="1">
    <source>
        <dbReference type="ARBA" id="ARBA00011073"/>
    </source>
</evidence>
<evidence type="ECO:0000259" key="9">
    <source>
        <dbReference type="PROSITE" id="PS51829"/>
    </source>
</evidence>
<dbReference type="PROSITE" id="PS51892">
    <property type="entry name" value="SUBTILASE"/>
    <property type="match status" value="1"/>
</dbReference>
<dbReference type="InterPro" id="IPR036116">
    <property type="entry name" value="FN3_sf"/>
</dbReference>
<dbReference type="Gene3D" id="2.60.40.10">
    <property type="entry name" value="Immunoglobulins"/>
    <property type="match status" value="1"/>
</dbReference>
<feature type="compositionally biased region" description="Polar residues" evidence="7">
    <location>
        <begin position="316"/>
        <end position="325"/>
    </location>
</feature>
<dbReference type="PANTHER" id="PTHR43806">
    <property type="entry name" value="PEPTIDASE S8"/>
    <property type="match status" value="1"/>
</dbReference>
<dbReference type="PROSITE" id="PS51829">
    <property type="entry name" value="P_HOMO_B"/>
    <property type="match status" value="1"/>
</dbReference>
<dbReference type="SUPFAM" id="SSF49265">
    <property type="entry name" value="Fibronectin type III"/>
    <property type="match status" value="1"/>
</dbReference>
<dbReference type="Pfam" id="PF18962">
    <property type="entry name" value="Por_Secre_tail"/>
    <property type="match status" value="1"/>
</dbReference>
<dbReference type="Gene3D" id="2.60.120.380">
    <property type="match status" value="1"/>
</dbReference>
<dbReference type="SUPFAM" id="SSF52743">
    <property type="entry name" value="Subtilisin-like"/>
    <property type="match status" value="1"/>
</dbReference>
<dbReference type="InterPro" id="IPR008979">
    <property type="entry name" value="Galactose-bd-like_sf"/>
</dbReference>
<name>A0A4Q9Z725_9FLAO</name>
<feature type="active site" description="Charge relay system" evidence="6">
    <location>
        <position position="171"/>
    </location>
</feature>
<reference evidence="10 11" key="1">
    <citation type="submission" date="2019-02" db="EMBL/GenBank/DDBJ databases">
        <title>Flavobacterium sp. RD-2-33 isolated from forest soil.</title>
        <authorList>
            <person name="Chaudhary D.K."/>
        </authorList>
    </citation>
    <scope>NUCLEOTIDE SEQUENCE [LARGE SCALE GENOMIC DNA]</scope>
    <source>
        <strain evidence="10 11">RD-2-33</strain>
    </source>
</reference>
<dbReference type="InterPro" id="IPR002884">
    <property type="entry name" value="P_dom"/>
</dbReference>
<dbReference type="InterPro" id="IPR023828">
    <property type="entry name" value="Peptidase_S8_Ser-AS"/>
</dbReference>
<dbReference type="NCBIfam" id="TIGR04183">
    <property type="entry name" value="Por_Secre_tail"/>
    <property type="match status" value="1"/>
</dbReference>
<dbReference type="Gene3D" id="2.60.120.260">
    <property type="entry name" value="Galactose-binding domain-like"/>
    <property type="match status" value="1"/>
</dbReference>
<feature type="active site" description="Charge relay system" evidence="6">
    <location>
        <position position="142"/>
    </location>
</feature>
<feature type="active site" description="Charge relay system" evidence="6">
    <location>
        <position position="360"/>
    </location>
</feature>
<dbReference type="Proteomes" id="UP000293300">
    <property type="component" value="Unassembled WGS sequence"/>
</dbReference>
<keyword evidence="5 6" id="KW-0720">Serine protease</keyword>
<evidence type="ECO:0000256" key="5">
    <source>
        <dbReference type="ARBA" id="ARBA00022825"/>
    </source>
</evidence>
<evidence type="ECO:0000259" key="8">
    <source>
        <dbReference type="PROSITE" id="PS50853"/>
    </source>
</evidence>
<dbReference type="PANTHER" id="PTHR43806:SF11">
    <property type="entry name" value="CEREVISIN-RELATED"/>
    <property type="match status" value="1"/>
</dbReference>
<dbReference type="InterPro" id="IPR036852">
    <property type="entry name" value="Peptidase_S8/S53_dom_sf"/>
</dbReference>
<accession>A0A4Q9Z725</accession>
<dbReference type="CDD" id="cd00063">
    <property type="entry name" value="FN3"/>
    <property type="match status" value="1"/>
</dbReference>
<dbReference type="InterPro" id="IPR003961">
    <property type="entry name" value="FN3_dom"/>
</dbReference>
<dbReference type="PROSITE" id="PS50853">
    <property type="entry name" value="FN3"/>
    <property type="match status" value="1"/>
</dbReference>
<feature type="compositionally biased region" description="Low complexity" evidence="7">
    <location>
        <begin position="336"/>
        <end position="351"/>
    </location>
</feature>
<dbReference type="InterPro" id="IPR026444">
    <property type="entry name" value="Secre_tail"/>
</dbReference>
<dbReference type="EMBL" id="SJPE01000001">
    <property type="protein sequence ID" value="TBX71296.1"/>
    <property type="molecule type" value="Genomic_DNA"/>
</dbReference>
<dbReference type="GO" id="GO:0004252">
    <property type="term" value="F:serine-type endopeptidase activity"/>
    <property type="evidence" value="ECO:0007669"/>
    <property type="project" value="UniProtKB-UniRule"/>
</dbReference>
<keyword evidence="11" id="KW-1185">Reference proteome</keyword>
<keyword evidence="3" id="KW-0732">Signal</keyword>
<feature type="domain" description="P/Homo B" evidence="9">
    <location>
        <begin position="756"/>
        <end position="908"/>
    </location>
</feature>
<keyword evidence="2 6" id="KW-0645">Protease</keyword>
<organism evidence="10 11">
    <name type="scientific">Flavobacterium silvisoli</name>
    <dbReference type="NCBI Taxonomy" id="2529433"/>
    <lineage>
        <taxon>Bacteria</taxon>
        <taxon>Pseudomonadati</taxon>
        <taxon>Bacteroidota</taxon>
        <taxon>Flavobacteriia</taxon>
        <taxon>Flavobacteriales</taxon>
        <taxon>Flavobacteriaceae</taxon>
        <taxon>Flavobacterium</taxon>
    </lineage>
</organism>
<dbReference type="Pfam" id="PF00082">
    <property type="entry name" value="Peptidase_S8"/>
    <property type="match status" value="1"/>
</dbReference>
<evidence type="ECO:0000256" key="7">
    <source>
        <dbReference type="SAM" id="MobiDB-lite"/>
    </source>
</evidence>
<dbReference type="InterPro" id="IPR050131">
    <property type="entry name" value="Peptidase_S8_subtilisin-like"/>
</dbReference>
<gene>
    <name evidence="10" type="ORF">EZL74_01960</name>
</gene>